<dbReference type="GO" id="GO:0005634">
    <property type="term" value="C:nucleus"/>
    <property type="evidence" value="ECO:0007669"/>
    <property type="project" value="UniProtKB-SubCell"/>
</dbReference>
<dbReference type="GO" id="GO:0009960">
    <property type="term" value="P:endosperm development"/>
    <property type="evidence" value="ECO:0007669"/>
    <property type="project" value="InterPro"/>
</dbReference>
<organism evidence="8">
    <name type="scientific">Solanum lycopersicum</name>
    <name type="common">Tomato</name>
    <name type="synonym">Lycopersicon esculentum</name>
    <dbReference type="NCBI Taxonomy" id="4081"/>
    <lineage>
        <taxon>Eukaryota</taxon>
        <taxon>Viridiplantae</taxon>
        <taxon>Streptophyta</taxon>
        <taxon>Embryophyta</taxon>
        <taxon>Tracheophyta</taxon>
        <taxon>Spermatophyta</taxon>
        <taxon>Magnoliopsida</taxon>
        <taxon>eudicotyledons</taxon>
        <taxon>Gunneridae</taxon>
        <taxon>Pentapetalae</taxon>
        <taxon>asterids</taxon>
        <taxon>lamiids</taxon>
        <taxon>Solanales</taxon>
        <taxon>Solanaceae</taxon>
        <taxon>Solanoideae</taxon>
        <taxon>Solaneae</taxon>
        <taxon>Solanum</taxon>
        <taxon>Solanum subgen. Lycopersicon</taxon>
    </lineage>
</organism>
<dbReference type="GO" id="GO:0046983">
    <property type="term" value="F:protein dimerization activity"/>
    <property type="evidence" value="ECO:0007669"/>
    <property type="project" value="InterPro"/>
</dbReference>
<dbReference type="RefSeq" id="XP_010326110.1">
    <property type="nucleotide sequence ID" value="XM_010327808.2"/>
</dbReference>
<dbReference type="Gramene" id="Solyc09g018150.1.1">
    <property type="protein sequence ID" value="Solyc09g018150.1.1"/>
    <property type="gene ID" value="Solyc09g018150.1"/>
</dbReference>
<comment type="subcellular location">
    <subcellularLocation>
        <location evidence="1">Nucleus</location>
    </subcellularLocation>
</comment>
<dbReference type="GeneID" id="104649110"/>
<dbReference type="KEGG" id="sly:104649110"/>
<dbReference type="InterPro" id="IPR036638">
    <property type="entry name" value="HLH_DNA-bd_sf"/>
</dbReference>
<feature type="domain" description="BHLH" evidence="7">
    <location>
        <begin position="102"/>
        <end position="152"/>
    </location>
</feature>
<dbReference type="PROSITE" id="PS50888">
    <property type="entry name" value="BHLH"/>
    <property type="match status" value="1"/>
</dbReference>
<dbReference type="InParanoid" id="K4CS82"/>
<dbReference type="Gene3D" id="4.10.280.10">
    <property type="entry name" value="Helix-loop-helix DNA-binding domain"/>
    <property type="match status" value="1"/>
</dbReference>
<feature type="compositionally biased region" description="Basic residues" evidence="6">
    <location>
        <begin position="71"/>
        <end position="82"/>
    </location>
</feature>
<evidence type="ECO:0000256" key="6">
    <source>
        <dbReference type="SAM" id="MobiDB-lite"/>
    </source>
</evidence>
<dbReference type="InterPro" id="IPR011598">
    <property type="entry name" value="bHLH_dom"/>
</dbReference>
<evidence type="ECO:0000259" key="7">
    <source>
        <dbReference type="PROSITE" id="PS50888"/>
    </source>
</evidence>
<dbReference type="PhylomeDB" id="K4CS82"/>
<keyword evidence="9" id="KW-1185">Reference proteome</keyword>
<dbReference type="HOGENOM" id="CLU_024956_1_0_1"/>
<dbReference type="STRING" id="4081.K4CS82"/>
<protein>
    <recommendedName>
        <fullName evidence="7">BHLH domain-containing protein</fullName>
    </recommendedName>
</protein>
<dbReference type="eggNOG" id="ENOG502QSD0">
    <property type="taxonomic scope" value="Eukaryota"/>
</dbReference>
<dbReference type="OrthoDB" id="690068at2759"/>
<dbReference type="AlphaFoldDB" id="K4CS82"/>
<proteinExistence type="predicted"/>
<dbReference type="SUPFAM" id="SSF47459">
    <property type="entry name" value="HLH, helix-loop-helix DNA-binding domain"/>
    <property type="match status" value="1"/>
</dbReference>
<evidence type="ECO:0000256" key="2">
    <source>
        <dbReference type="ARBA" id="ARBA00023015"/>
    </source>
</evidence>
<dbReference type="InterPro" id="IPR045239">
    <property type="entry name" value="bHLH95_bHLH"/>
</dbReference>
<dbReference type="InterPro" id="IPR044278">
    <property type="entry name" value="BHLH95-like"/>
</dbReference>
<evidence type="ECO:0000256" key="4">
    <source>
        <dbReference type="ARBA" id="ARBA00023242"/>
    </source>
</evidence>
<keyword evidence="5" id="KW-0175">Coiled coil</keyword>
<dbReference type="Proteomes" id="UP000004994">
    <property type="component" value="Chromosome 9"/>
</dbReference>
<accession>K4CS82</accession>
<dbReference type="SMR" id="K4CS82"/>
<dbReference type="CDD" id="cd11393">
    <property type="entry name" value="bHLH_AtbHLH_like"/>
    <property type="match status" value="1"/>
</dbReference>
<feature type="region of interest" description="Disordered" evidence="6">
    <location>
        <begin position="65"/>
        <end position="84"/>
    </location>
</feature>
<dbReference type="Pfam" id="PF00010">
    <property type="entry name" value="HLH"/>
    <property type="match status" value="1"/>
</dbReference>
<dbReference type="FunCoup" id="K4CS82">
    <property type="interactions" value="96"/>
</dbReference>
<dbReference type="GO" id="GO:0003700">
    <property type="term" value="F:DNA-binding transcription factor activity"/>
    <property type="evidence" value="ECO:0007669"/>
    <property type="project" value="InterPro"/>
</dbReference>
<gene>
    <name evidence="8" type="primary">LOC104649110</name>
</gene>
<name>K4CS82_SOLLC</name>
<feature type="coiled-coil region" evidence="5">
    <location>
        <begin position="142"/>
        <end position="169"/>
    </location>
</feature>
<dbReference type="SMART" id="SM00353">
    <property type="entry name" value="HLH"/>
    <property type="match status" value="1"/>
</dbReference>
<reference evidence="8" key="1">
    <citation type="journal article" date="2012" name="Nature">
        <title>The tomato genome sequence provides insights into fleshy fruit evolution.</title>
        <authorList>
            <consortium name="Tomato Genome Consortium"/>
        </authorList>
    </citation>
    <scope>NUCLEOTIDE SEQUENCE [LARGE SCALE GENOMIC DNA]</scope>
    <source>
        <strain evidence="8">cv. Heinz 1706</strain>
    </source>
</reference>
<dbReference type="PaxDb" id="4081-Solyc09g018150.1.1"/>
<keyword evidence="4" id="KW-0539">Nucleus</keyword>
<evidence type="ECO:0000256" key="3">
    <source>
        <dbReference type="ARBA" id="ARBA00023163"/>
    </source>
</evidence>
<dbReference type="PANTHER" id="PTHR46772">
    <property type="entry name" value="BHLH DOMAIN-CONTAINING PROTEIN"/>
    <property type="match status" value="1"/>
</dbReference>
<dbReference type="PANTHER" id="PTHR46772:SF9">
    <property type="entry name" value="BHLH DOMAIN-CONTAINING PROTEIN"/>
    <property type="match status" value="1"/>
</dbReference>
<evidence type="ECO:0000256" key="1">
    <source>
        <dbReference type="ARBA" id="ARBA00004123"/>
    </source>
</evidence>
<dbReference type="EnsemblPlants" id="Solyc09g018150.1.1">
    <property type="protein sequence ID" value="Solyc09g018150.1.1"/>
    <property type="gene ID" value="Solyc09g018150.1"/>
</dbReference>
<keyword evidence="3" id="KW-0804">Transcription</keyword>
<sequence>MKKKKINGGGENNHVFPWETNDGWPYLNLNGNQIGIAVTFEGDKLQDPTRFDTYPPLTVVNEVIEPSTNAGKKRSPPNRKKNGKEIVEPNFCIDGAGDRGGLNHDLHIWMARQRTMKIGIFFNTLRALISNIPAKADKSTIVEKAVNHIQKLQNTLEKLEQEKLERLQEHNVRCRSSQKFTNTCNNWEKYLGDQGSTHNTSSTTSTTHGTNPLMVNNNIPTGFVTWSSPNVILNVCGENAHISVCYPKKSGLFTFICYILGKHGIEIVSAQASSDQFRSVFKIQAHAKGGTGIAQYSEASRVEEMYKQIAIEIISFATPK</sequence>
<evidence type="ECO:0000313" key="8">
    <source>
        <dbReference type="EnsemblPlants" id="Solyc09g018150.1.1"/>
    </source>
</evidence>
<reference evidence="8" key="2">
    <citation type="submission" date="2013-04" db="UniProtKB">
        <authorList>
            <consortium name="EnsemblPlants"/>
        </authorList>
    </citation>
    <scope>IDENTIFICATION</scope>
    <source>
        <strain evidence="8">cv. Heinz 1706</strain>
    </source>
</reference>
<evidence type="ECO:0000313" key="9">
    <source>
        <dbReference type="Proteomes" id="UP000004994"/>
    </source>
</evidence>
<evidence type="ECO:0000256" key="5">
    <source>
        <dbReference type="SAM" id="Coils"/>
    </source>
</evidence>
<keyword evidence="2" id="KW-0805">Transcription regulation</keyword>